<organism evidence="3">
    <name type="scientific">hydrocarbon metagenome</name>
    <dbReference type="NCBI Taxonomy" id="938273"/>
    <lineage>
        <taxon>unclassified sequences</taxon>
        <taxon>metagenomes</taxon>
        <taxon>ecological metagenomes</taxon>
    </lineage>
</organism>
<dbReference type="InterPro" id="IPR004175">
    <property type="entry name" value="RNA_CPDase"/>
</dbReference>
<feature type="domain" description="Phosphoesterase HXTX" evidence="2">
    <location>
        <begin position="14"/>
        <end position="98"/>
    </location>
</feature>
<sequence length="205" mass="21621">MEYFISVRAFVALPLPTDMKAALAGLLPALQRAAPAKLAFVRPETWHLTLTFLGDVPLDGPMGLPALASALAAVDFSPFDLTPGGGVFFPDPARPRVVAVGLAAGAPACRELAAGVEGALAALGFPRQTRAFTPHLTVARIRAVPGRRTDAPGRGDWRGVAGHLARAVWPTCRMDRFVLYKSLLGPGGARHEALREFPARGDGRA</sequence>
<dbReference type="EMBL" id="LNQE01000200">
    <property type="protein sequence ID" value="KUG28602.1"/>
    <property type="molecule type" value="Genomic_DNA"/>
</dbReference>
<dbReference type="Pfam" id="PF02834">
    <property type="entry name" value="LigT_PEase"/>
    <property type="match status" value="2"/>
</dbReference>
<dbReference type="NCBIfam" id="TIGR02258">
    <property type="entry name" value="2_5_ligase"/>
    <property type="match status" value="1"/>
</dbReference>
<keyword evidence="1" id="KW-0378">Hydrolase</keyword>
<evidence type="ECO:0000313" key="3">
    <source>
        <dbReference type="EMBL" id="KUG28602.1"/>
    </source>
</evidence>
<name>A0A0W8G646_9ZZZZ</name>
<dbReference type="AlphaFoldDB" id="A0A0W8G646"/>
<evidence type="ECO:0000256" key="1">
    <source>
        <dbReference type="ARBA" id="ARBA00022801"/>
    </source>
</evidence>
<dbReference type="HAMAP" id="MF_01940">
    <property type="entry name" value="RNA_CPDase"/>
    <property type="match status" value="1"/>
</dbReference>
<dbReference type="InterPro" id="IPR009097">
    <property type="entry name" value="Cyclic_Pdiesterase"/>
</dbReference>
<evidence type="ECO:0000259" key="2">
    <source>
        <dbReference type="Pfam" id="PF02834"/>
    </source>
</evidence>
<dbReference type="GO" id="GO:0004113">
    <property type="term" value="F:2',3'-cyclic-nucleotide 3'-phosphodiesterase activity"/>
    <property type="evidence" value="ECO:0007669"/>
    <property type="project" value="InterPro"/>
</dbReference>
<reference evidence="3" key="1">
    <citation type="journal article" date="2015" name="Proc. Natl. Acad. Sci. U.S.A.">
        <title>Networks of energetic and metabolic interactions define dynamics in microbial communities.</title>
        <authorList>
            <person name="Embree M."/>
            <person name="Liu J.K."/>
            <person name="Al-Bassam M.M."/>
            <person name="Zengler K."/>
        </authorList>
    </citation>
    <scope>NUCLEOTIDE SEQUENCE</scope>
</reference>
<accession>A0A0W8G646</accession>
<gene>
    <name evidence="3" type="ORF">ASZ90_001510</name>
</gene>
<dbReference type="InterPro" id="IPR014051">
    <property type="entry name" value="Phosphoesterase_HXTX"/>
</dbReference>
<dbReference type="PANTHER" id="PTHR35561">
    <property type="entry name" value="RNA 2',3'-CYCLIC PHOSPHODIESTERASE"/>
    <property type="match status" value="1"/>
</dbReference>
<comment type="caution">
    <text evidence="3">The sequence shown here is derived from an EMBL/GenBank/DDBJ whole genome shotgun (WGS) entry which is preliminary data.</text>
</comment>
<dbReference type="PANTHER" id="PTHR35561:SF1">
    <property type="entry name" value="RNA 2',3'-CYCLIC PHOSPHODIESTERASE"/>
    <property type="match status" value="1"/>
</dbReference>
<dbReference type="GO" id="GO:0008664">
    <property type="term" value="F:RNA 2',3'-cyclic 3'-phosphodiesterase activity"/>
    <property type="evidence" value="ECO:0007669"/>
    <property type="project" value="InterPro"/>
</dbReference>
<dbReference type="Gene3D" id="3.90.1140.10">
    <property type="entry name" value="Cyclic phosphodiesterase"/>
    <property type="match status" value="1"/>
</dbReference>
<protein>
    <submittedName>
        <fullName evidence="3">2'-5' rna ligase</fullName>
    </submittedName>
</protein>
<feature type="domain" description="Phosphoesterase HXTX" evidence="2">
    <location>
        <begin position="106"/>
        <end position="187"/>
    </location>
</feature>
<keyword evidence="3" id="KW-0436">Ligase</keyword>
<proteinExistence type="inferred from homology"/>
<dbReference type="SUPFAM" id="SSF55144">
    <property type="entry name" value="LigT-like"/>
    <property type="match status" value="1"/>
</dbReference>
<dbReference type="GO" id="GO:0016874">
    <property type="term" value="F:ligase activity"/>
    <property type="evidence" value="ECO:0007669"/>
    <property type="project" value="UniProtKB-KW"/>
</dbReference>